<keyword evidence="4" id="KW-0653">Protein transport</keyword>
<dbReference type="EMBL" id="MBFT01000332">
    <property type="protein sequence ID" value="PVU93141.1"/>
    <property type="molecule type" value="Genomic_DNA"/>
</dbReference>
<dbReference type="GO" id="GO:0016973">
    <property type="term" value="P:poly(A)+ mRNA export from nucleus"/>
    <property type="evidence" value="ECO:0007669"/>
    <property type="project" value="TreeGrafter"/>
</dbReference>
<accession>A0A2T9YLD1</accession>
<keyword evidence="4" id="KW-0906">Nuclear pore complex</keyword>
<evidence type="ECO:0000256" key="2">
    <source>
        <dbReference type="ARBA" id="ARBA00010186"/>
    </source>
</evidence>
<keyword evidence="4" id="KW-0472">Membrane</keyword>
<dbReference type="STRING" id="61424.A0A2T9YLD1"/>
<dbReference type="OrthoDB" id="203824at2759"/>
<protein>
    <recommendedName>
        <fullName evidence="4">Nuclear pore protein</fullName>
    </recommendedName>
</protein>
<gene>
    <name evidence="5" type="ORF">BB559_003411</name>
</gene>
<evidence type="ECO:0000313" key="6">
    <source>
        <dbReference type="Proteomes" id="UP000245699"/>
    </source>
</evidence>
<keyword evidence="4" id="KW-0811">Translocation</keyword>
<evidence type="ECO:0000256" key="3">
    <source>
        <dbReference type="ARBA" id="ARBA00023242"/>
    </source>
</evidence>
<comment type="caution">
    <text evidence="5">The sequence shown here is derived from an EMBL/GenBank/DDBJ whole genome shotgun (WGS) entry which is preliminary data.</text>
</comment>
<dbReference type="Pfam" id="PF04097">
    <property type="entry name" value="Nic96"/>
    <property type="match status" value="1"/>
</dbReference>
<proteinExistence type="inferred from homology"/>
<organism evidence="5 6">
    <name type="scientific">Furculomyces boomerangus</name>
    <dbReference type="NCBI Taxonomy" id="61424"/>
    <lineage>
        <taxon>Eukaryota</taxon>
        <taxon>Fungi</taxon>
        <taxon>Fungi incertae sedis</taxon>
        <taxon>Zoopagomycota</taxon>
        <taxon>Kickxellomycotina</taxon>
        <taxon>Harpellomycetes</taxon>
        <taxon>Harpellales</taxon>
        <taxon>Harpellaceae</taxon>
        <taxon>Furculomyces</taxon>
    </lineage>
</organism>
<dbReference type="GO" id="GO:0006606">
    <property type="term" value="P:protein import into nucleus"/>
    <property type="evidence" value="ECO:0007669"/>
    <property type="project" value="TreeGrafter"/>
</dbReference>
<dbReference type="InterPro" id="IPR007231">
    <property type="entry name" value="Nucleoporin_int_Nup93/Nic96"/>
</dbReference>
<evidence type="ECO:0000256" key="4">
    <source>
        <dbReference type="RuleBase" id="RU364035"/>
    </source>
</evidence>
<comment type="similarity">
    <text evidence="2 4">Belongs to the nucleoporin interacting component (NIC) family.</text>
</comment>
<keyword evidence="4" id="KW-0509">mRNA transport</keyword>
<dbReference type="AlphaFoldDB" id="A0A2T9YLD1"/>
<evidence type="ECO:0000256" key="1">
    <source>
        <dbReference type="ARBA" id="ARBA00004259"/>
    </source>
</evidence>
<evidence type="ECO:0000313" key="5">
    <source>
        <dbReference type="EMBL" id="PVU93141.1"/>
    </source>
</evidence>
<sequence>MNTVSSHFRYTLSELQALLNKFGKRHFDRDGTNPILYFNVLMLSLQFELAIEFLLQHEVYFSDAIHFAIALAYYGLINIVDIDSITSGPSYILFLEFQPQIDYNRLVLDFARSLPESMKIDTVHYLFLLNLQTLYTATSSDEINVLKQKQLCIDMLVKTLYDFRDYSLFLGDVMRDGTKQKGFLDKYAELLGIDSEEKAVRAVTKRLADKSRDEGRLSDSVMLYNLSGNYNTVLSVLAKQLGNELFSKIHGKVELQAQSSMLDNGAASKARFNRRKSQRQSNIGVASGTEPNEAQEILGLVLDHYANSESIASKLDPKNVDTCQTLLVLLDFANEYISSYYEQALATIAKSNLFPIGYLILAYQHNIAPQSDGMNISVGNGGDGGSVDALEAANIAENLRDIDESILKSFPDILLATMDTIAKLYTGYKSSPFNDYRQAGSSDGKTANGYSSGAGSNKQPSMVLLKKMSKNMVIFAGMCQFRMPPDVFAKLNRIDTFIN</sequence>
<dbReference type="GO" id="GO:0017056">
    <property type="term" value="F:structural constituent of nuclear pore"/>
    <property type="evidence" value="ECO:0007669"/>
    <property type="project" value="InterPro"/>
</dbReference>
<keyword evidence="4" id="KW-0813">Transport</keyword>
<dbReference type="GO" id="GO:0005643">
    <property type="term" value="C:nuclear pore"/>
    <property type="evidence" value="ECO:0007669"/>
    <property type="project" value="UniProtKB-SubCell"/>
</dbReference>
<name>A0A2T9YLD1_9FUNG</name>
<keyword evidence="6" id="KW-1185">Reference proteome</keyword>
<dbReference type="PANTHER" id="PTHR11225:SF4">
    <property type="entry name" value="NUCLEAR PORE COMPLEX PROTEIN NUP93"/>
    <property type="match status" value="1"/>
</dbReference>
<dbReference type="PANTHER" id="PTHR11225">
    <property type="entry name" value="NUCLEAR PORE COMPLEX PROTEIN NUP93 NUCLEOPORIN NUP93 DEAD EYE PROTEIN"/>
    <property type="match status" value="1"/>
</dbReference>
<keyword evidence="3 4" id="KW-0539">Nucleus</keyword>
<dbReference type="Proteomes" id="UP000245699">
    <property type="component" value="Unassembled WGS sequence"/>
</dbReference>
<reference evidence="5 6" key="1">
    <citation type="journal article" date="2018" name="MBio">
        <title>Comparative Genomics Reveals the Core Gene Toolbox for the Fungus-Insect Symbiosis.</title>
        <authorList>
            <person name="Wang Y."/>
            <person name="Stata M."/>
            <person name="Wang W."/>
            <person name="Stajich J.E."/>
            <person name="White M.M."/>
            <person name="Moncalvo J.M."/>
        </authorList>
    </citation>
    <scope>NUCLEOTIDE SEQUENCE [LARGE SCALE GENOMIC DNA]</scope>
    <source>
        <strain evidence="5 6">AUS-77-4</strain>
    </source>
</reference>
<comment type="subcellular location">
    <subcellularLocation>
        <location evidence="1">Nucleus envelope</location>
    </subcellularLocation>
    <subcellularLocation>
        <location evidence="4">Nucleus</location>
        <location evidence="4">Nuclear pore complex</location>
    </subcellularLocation>
</comment>